<organism evidence="1">
    <name type="scientific">viral metagenome</name>
    <dbReference type="NCBI Taxonomy" id="1070528"/>
    <lineage>
        <taxon>unclassified sequences</taxon>
        <taxon>metagenomes</taxon>
        <taxon>organismal metagenomes</taxon>
    </lineage>
</organism>
<name>A0A6C0E3U3_9ZZZZ</name>
<reference evidence="1" key="1">
    <citation type="journal article" date="2020" name="Nature">
        <title>Giant virus diversity and host interactions through global metagenomics.</title>
        <authorList>
            <person name="Schulz F."/>
            <person name="Roux S."/>
            <person name="Paez-Espino D."/>
            <person name="Jungbluth S."/>
            <person name="Walsh D.A."/>
            <person name="Denef V.J."/>
            <person name="McMahon K.D."/>
            <person name="Konstantinidis K.T."/>
            <person name="Eloe-Fadrosh E.A."/>
            <person name="Kyrpides N.C."/>
            <person name="Woyke T."/>
        </authorList>
    </citation>
    <scope>NUCLEOTIDE SEQUENCE</scope>
    <source>
        <strain evidence="1">GVMAG-M-3300023179-103</strain>
    </source>
</reference>
<evidence type="ECO:0000313" key="1">
    <source>
        <dbReference type="EMBL" id="QHT22065.1"/>
    </source>
</evidence>
<proteinExistence type="predicted"/>
<protein>
    <submittedName>
        <fullName evidence="1">Uncharacterized protein</fullName>
    </submittedName>
</protein>
<accession>A0A6C0E3U3</accession>
<dbReference type="EMBL" id="MN739701">
    <property type="protein sequence ID" value="QHT22065.1"/>
    <property type="molecule type" value="Genomic_DNA"/>
</dbReference>
<sequence>MENDKYLKEYMHRFTLSSVSLLMLLQQVNERDTNETKSKERFMNTSSKLVTSMKNADDDYDYTKMIKKSFGILKDNKFSKLLKEKSYELFNLRNDDKQIITLIDGIDLRVGYKLMTEEELTNFWQYVYLYCSSVLNIIKINNVEKFTKYTKVIDTLAYIEEDIKKTGIMVANKLFNPFLGLLKDNGEYSLESLINQTTNQSGANIKDGVGGESQTLDFMMNMIGINKIVDEDKLKEGLKDLGEEQISEATNLLTQILGVDDDQEINGVCSDLLGGLVSGLKTDGLNKKTAETVFEKAKGIDKKHMEKMGKGIMNFLSDGEEKLKSMKDKKGNKIINDDVLENMQQPLAMLKTMMGNKGTGGAGGAGGADIGAMMSGLMGMMKNMTPNSMNNLD</sequence>
<dbReference type="AlphaFoldDB" id="A0A6C0E3U3"/>